<keyword evidence="2" id="KW-1185">Reference proteome</keyword>
<name>A0A8K0IXQ4_COCNU</name>
<proteinExistence type="predicted"/>
<dbReference type="AlphaFoldDB" id="A0A8K0IXQ4"/>
<dbReference type="EMBL" id="CM017887">
    <property type="protein sequence ID" value="KAG1370914.1"/>
    <property type="molecule type" value="Genomic_DNA"/>
</dbReference>
<accession>A0A8K0IXQ4</accession>
<evidence type="ECO:0000313" key="1">
    <source>
        <dbReference type="EMBL" id="KAG1370914.1"/>
    </source>
</evidence>
<sequence length="372" mass="40045">MKMVLEDDDLKQVQREYRISEGVVLEVPSLVNRVTSCQENQIAIYEKVLRASLRLLLPEVFADLLGWGTSANKDVPGTLSSEGVSSKLELMSQFFFVSSLTLWGFLTGWGTSMKPVLLGWGTSMKPVLLDLPGLTETEKAVVEELKQLKAPPYPKLLCENLLKAFSWEELASAGPLKKKCKKGRRGRGSSYLSLKAVAVAIAITGPKVAKPKATTTRAEVVGFEAIGLVVIEPIASGPKAFEVVDKQKEKWSKKHVVPLSGVTMTSITDAAFIEDGMIGGVLLIEAGIDAQPIEAKPLPGASGVQLVDVEAQAEVIESFFEPSLGMLDFGATPLDAVEIAVQGTMVEASPIIVVEVFGVMAVMSWATEDQLI</sequence>
<gene>
    <name evidence="1" type="ORF">COCNU_16G000080</name>
</gene>
<dbReference type="Proteomes" id="UP000797356">
    <property type="component" value="Chromosome 16"/>
</dbReference>
<protein>
    <submittedName>
        <fullName evidence="1">Uncharacterized protein</fullName>
    </submittedName>
</protein>
<organism evidence="1 2">
    <name type="scientific">Cocos nucifera</name>
    <name type="common">Coconut palm</name>
    <dbReference type="NCBI Taxonomy" id="13894"/>
    <lineage>
        <taxon>Eukaryota</taxon>
        <taxon>Viridiplantae</taxon>
        <taxon>Streptophyta</taxon>
        <taxon>Embryophyta</taxon>
        <taxon>Tracheophyta</taxon>
        <taxon>Spermatophyta</taxon>
        <taxon>Magnoliopsida</taxon>
        <taxon>Liliopsida</taxon>
        <taxon>Arecaceae</taxon>
        <taxon>Arecoideae</taxon>
        <taxon>Cocoseae</taxon>
        <taxon>Attaleinae</taxon>
        <taxon>Cocos</taxon>
    </lineage>
</organism>
<reference evidence="1" key="1">
    <citation type="journal article" date="2017" name="Gigascience">
        <title>The genome draft of coconut (Cocos nucifera).</title>
        <authorList>
            <person name="Xiao Y."/>
            <person name="Xu P."/>
            <person name="Fan H."/>
            <person name="Baudouin L."/>
            <person name="Xia W."/>
            <person name="Bocs S."/>
            <person name="Xu J."/>
            <person name="Li Q."/>
            <person name="Guo A."/>
            <person name="Zhou L."/>
            <person name="Li J."/>
            <person name="Wu Y."/>
            <person name="Ma Z."/>
            <person name="Armero A."/>
            <person name="Issali A.E."/>
            <person name="Liu N."/>
            <person name="Peng M."/>
            <person name="Yang Y."/>
        </authorList>
    </citation>
    <scope>NUCLEOTIDE SEQUENCE</scope>
    <source>
        <tissue evidence="1">Spear leaf of Hainan Tall coconut</tissue>
    </source>
</reference>
<reference evidence="1" key="2">
    <citation type="submission" date="2019-07" db="EMBL/GenBank/DDBJ databases">
        <authorList>
            <person name="Yang Y."/>
            <person name="Bocs S."/>
            <person name="Baudouin L."/>
        </authorList>
    </citation>
    <scope>NUCLEOTIDE SEQUENCE</scope>
    <source>
        <tissue evidence="1">Spear leaf of Hainan Tall coconut</tissue>
    </source>
</reference>
<comment type="caution">
    <text evidence="1">The sequence shown here is derived from an EMBL/GenBank/DDBJ whole genome shotgun (WGS) entry which is preliminary data.</text>
</comment>
<evidence type="ECO:0000313" key="2">
    <source>
        <dbReference type="Proteomes" id="UP000797356"/>
    </source>
</evidence>